<organism evidence="1 2">
    <name type="scientific">Rugosimonospora acidiphila</name>
    <dbReference type="NCBI Taxonomy" id="556531"/>
    <lineage>
        <taxon>Bacteria</taxon>
        <taxon>Bacillati</taxon>
        <taxon>Actinomycetota</taxon>
        <taxon>Actinomycetes</taxon>
        <taxon>Micromonosporales</taxon>
        <taxon>Micromonosporaceae</taxon>
        <taxon>Rugosimonospora</taxon>
    </lineage>
</organism>
<evidence type="ECO:0000313" key="2">
    <source>
        <dbReference type="Proteomes" id="UP001501570"/>
    </source>
</evidence>
<dbReference type="InterPro" id="IPR036188">
    <property type="entry name" value="FAD/NAD-bd_sf"/>
</dbReference>
<evidence type="ECO:0000313" key="1">
    <source>
        <dbReference type="EMBL" id="GAA5179275.1"/>
    </source>
</evidence>
<dbReference type="SUPFAM" id="SSF51905">
    <property type="entry name" value="FAD/NAD(P)-binding domain"/>
    <property type="match status" value="1"/>
</dbReference>
<accession>A0ABP9RLR0</accession>
<dbReference type="EMBL" id="BAABJQ010000002">
    <property type="protein sequence ID" value="GAA5179275.1"/>
    <property type="molecule type" value="Genomic_DNA"/>
</dbReference>
<dbReference type="PANTHER" id="PTHR42716:SF1">
    <property type="entry name" value="SLL0471 PROTEIN"/>
    <property type="match status" value="1"/>
</dbReference>
<dbReference type="Pfam" id="PF12831">
    <property type="entry name" value="FAD_oxidored"/>
    <property type="match status" value="1"/>
</dbReference>
<sequence length="538" mass="60074">MPERRCDVLVVGGGLGGIAAALAAVRLGRQVILTEQTDWLGGQLTAQAVPPDEHPWIEEFGCTRGYRRLRTGIRDYYRRNYPLTEAARTAPELNPGKGRVSRICAEPRASLAAIDELLAPYRADRSLEVLIRCRPVRVDTDGDRIAAVTLLDEDSGTELVVSASYVLDATELGDLLELAGVEHVTGAESREQTGEPHALPGPAQPLDQQAFTFCFALDYRPGEDHTIDRPQQYGFWRDYRADFWPGPLLSWWDVFPAQLTPYSRAIFEDPREYANAHSFDLWRYRRILYRKHFAQPPASDVTLVNWPQADYWLGPLVGVDEQRRRRNLAAARQLSLSFLYWMQTEAPTLDGGTGYPGLRLREDVMGTADGLAKQPYVRESRRIRAEFTVREQHVGVAARSGLTGAEEFHDSVGIGSYRIDLHPSTGGPAGPRTFVDVETWPFQIPLGALLPVRVENLLPAGKNIGSTHITNGCYRLHPVEWGIGEAAGALAAHCLNTALVPRQVRADPARLDEFQDLLTELGVELAWPVEVRTMKKYY</sequence>
<reference evidence="2" key="1">
    <citation type="journal article" date="2019" name="Int. J. Syst. Evol. Microbiol.">
        <title>The Global Catalogue of Microorganisms (GCM) 10K type strain sequencing project: providing services to taxonomists for standard genome sequencing and annotation.</title>
        <authorList>
            <consortium name="The Broad Institute Genomics Platform"/>
            <consortium name="The Broad Institute Genome Sequencing Center for Infectious Disease"/>
            <person name="Wu L."/>
            <person name="Ma J."/>
        </authorList>
    </citation>
    <scope>NUCLEOTIDE SEQUENCE [LARGE SCALE GENOMIC DNA]</scope>
    <source>
        <strain evidence="2">JCM 18304</strain>
    </source>
</reference>
<dbReference type="PANTHER" id="PTHR42716">
    <property type="entry name" value="L-ASPARTATE OXIDASE"/>
    <property type="match status" value="1"/>
</dbReference>
<protein>
    <submittedName>
        <fullName evidence="1">FAD-dependent oxidoreductase</fullName>
    </submittedName>
</protein>
<comment type="caution">
    <text evidence="1">The sequence shown here is derived from an EMBL/GenBank/DDBJ whole genome shotgun (WGS) entry which is preliminary data.</text>
</comment>
<name>A0ABP9RLR0_9ACTN</name>
<proteinExistence type="predicted"/>
<keyword evidence="2" id="KW-1185">Reference proteome</keyword>
<dbReference type="RefSeq" id="WP_345626301.1">
    <property type="nucleotide sequence ID" value="NZ_BAABJQ010000002.1"/>
</dbReference>
<dbReference type="Proteomes" id="UP001501570">
    <property type="component" value="Unassembled WGS sequence"/>
</dbReference>
<dbReference type="InterPro" id="IPR005288">
    <property type="entry name" value="NadB"/>
</dbReference>
<gene>
    <name evidence="1" type="ORF">GCM10023322_08780</name>
</gene>
<dbReference type="Gene3D" id="3.50.50.60">
    <property type="entry name" value="FAD/NAD(P)-binding domain"/>
    <property type="match status" value="1"/>
</dbReference>